<dbReference type="SUPFAM" id="SSF55486">
    <property type="entry name" value="Metalloproteases ('zincins'), catalytic domain"/>
    <property type="match status" value="1"/>
</dbReference>
<dbReference type="GO" id="GO:0005737">
    <property type="term" value="C:cytoplasm"/>
    <property type="evidence" value="ECO:0007669"/>
    <property type="project" value="TreeGrafter"/>
</dbReference>
<evidence type="ECO:0000313" key="2">
    <source>
        <dbReference type="EMBL" id="QSE99320.1"/>
    </source>
</evidence>
<dbReference type="GO" id="GO:0042277">
    <property type="term" value="F:peptide binding"/>
    <property type="evidence" value="ECO:0007669"/>
    <property type="project" value="TreeGrafter"/>
</dbReference>
<dbReference type="GO" id="GO:0043171">
    <property type="term" value="P:peptide catabolic process"/>
    <property type="evidence" value="ECO:0007669"/>
    <property type="project" value="TreeGrafter"/>
</dbReference>
<dbReference type="InterPro" id="IPR027268">
    <property type="entry name" value="Peptidase_M4/M1_CTD_sf"/>
</dbReference>
<proteinExistence type="predicted"/>
<dbReference type="KEGG" id="fuv:JR347_03555"/>
<reference evidence="2" key="1">
    <citation type="submission" date="2021-02" db="EMBL/GenBank/DDBJ databases">
        <title>Fulvivirga sp. S481 isolated from sea water.</title>
        <authorList>
            <person name="Bae S.S."/>
            <person name="Baek K."/>
        </authorList>
    </citation>
    <scope>NUCLEOTIDE SEQUENCE</scope>
    <source>
        <strain evidence="2">S481</strain>
    </source>
</reference>
<dbReference type="GO" id="GO:0016020">
    <property type="term" value="C:membrane"/>
    <property type="evidence" value="ECO:0007669"/>
    <property type="project" value="TreeGrafter"/>
</dbReference>
<dbReference type="AlphaFoldDB" id="A0A974WN31"/>
<evidence type="ECO:0000313" key="3">
    <source>
        <dbReference type="Proteomes" id="UP000662783"/>
    </source>
</evidence>
<dbReference type="Gene3D" id="1.10.390.10">
    <property type="entry name" value="Neutral Protease Domain 2"/>
    <property type="match status" value="1"/>
</dbReference>
<keyword evidence="3" id="KW-1185">Reference proteome</keyword>
<dbReference type="CDD" id="cd09604">
    <property type="entry name" value="M1_APN_like"/>
    <property type="match status" value="1"/>
</dbReference>
<dbReference type="InterPro" id="IPR014782">
    <property type="entry name" value="Peptidase_M1_dom"/>
</dbReference>
<dbReference type="PANTHER" id="PTHR11533:SF174">
    <property type="entry name" value="PUROMYCIN-SENSITIVE AMINOPEPTIDASE-RELATED"/>
    <property type="match status" value="1"/>
</dbReference>
<dbReference type="EMBL" id="CP070608">
    <property type="protein sequence ID" value="QSE99320.1"/>
    <property type="molecule type" value="Genomic_DNA"/>
</dbReference>
<dbReference type="Pfam" id="PF01433">
    <property type="entry name" value="Peptidase_M1"/>
    <property type="match status" value="1"/>
</dbReference>
<sequence>MLPCMYAHAQWQGKFEQMDDLLPTPNSYRSADGSPGPEYWQQKADYTIRVTLDDKNQKIIGEETITYFNNSPTSLNYLWLQLDQNVRAENNINQLTRQATLERGMTTFEAVTELGGFEYEGGYNIKSVTDASGNPMKYLINRTMMKLPLDHPLKSGDSISFNISWEYNIYDRLMIRGRGGYEYFPDDDNYIYTIAQWYPRMCAYDDAVGWQNKQFIENGEFALEFGDFDVQITVPSDHIVAATGLLQNSNAVLSTTQQERLQKALSSYDKAQLIVTEKEANENEKSKATTTKTWHFQAEDVRDFAFASSRKFIWDAQMVDLGDNQVMAMSYYPKEANPLWEDHSTKAIKNTLQLFSEKLFTYPYPVAISVSSADHGMEYPMISFNGGRPSKKGRYSNEEKNTLVDVVIHEIGHNYFPMIVNSDEKLYEWMDEGITTFFELLTKQKYYPKDPHWGDAKSMSFYMAVNEFRERPPMTNPENLTLSSVSSYGQPSAALEVLRNVVMDPDLFDFAIKEYANRWKFKRPKPADFFRTMEDASAVDLDWFWRGWFYSSDAVDISIEDVEWYRLESSEFAKSSNLNKHQLPQLPQQWVIKDTPKSAYKEFENRVDDKAIRNTLAQKHLYEITFINVGGLVSPIVLEITYTDNEKELITIPAEIWRFNEYAVRKAFILDKEIKKLQLDPKQQTGDSFKENNVYPR</sequence>
<dbReference type="GO" id="GO:0008270">
    <property type="term" value="F:zinc ion binding"/>
    <property type="evidence" value="ECO:0007669"/>
    <property type="project" value="InterPro"/>
</dbReference>
<organism evidence="2 3">
    <name type="scientific">Fulvivirga lutea</name>
    <dbReference type="NCBI Taxonomy" id="2810512"/>
    <lineage>
        <taxon>Bacteria</taxon>
        <taxon>Pseudomonadati</taxon>
        <taxon>Bacteroidota</taxon>
        <taxon>Cytophagia</taxon>
        <taxon>Cytophagales</taxon>
        <taxon>Fulvivirgaceae</taxon>
        <taxon>Fulvivirga</taxon>
    </lineage>
</organism>
<dbReference type="Proteomes" id="UP000662783">
    <property type="component" value="Chromosome"/>
</dbReference>
<dbReference type="GO" id="GO:0070006">
    <property type="term" value="F:metalloaminopeptidase activity"/>
    <property type="evidence" value="ECO:0007669"/>
    <property type="project" value="TreeGrafter"/>
</dbReference>
<feature type="domain" description="Peptidase M1 membrane alanine aminopeptidase" evidence="1">
    <location>
        <begin position="393"/>
        <end position="548"/>
    </location>
</feature>
<accession>A0A974WN31</accession>
<evidence type="ECO:0000259" key="1">
    <source>
        <dbReference type="Pfam" id="PF01433"/>
    </source>
</evidence>
<dbReference type="InterPro" id="IPR050344">
    <property type="entry name" value="Peptidase_M1_aminopeptidases"/>
</dbReference>
<dbReference type="GO" id="GO:0005615">
    <property type="term" value="C:extracellular space"/>
    <property type="evidence" value="ECO:0007669"/>
    <property type="project" value="TreeGrafter"/>
</dbReference>
<dbReference type="PANTHER" id="PTHR11533">
    <property type="entry name" value="PROTEASE M1 ZINC METALLOPROTEASE"/>
    <property type="match status" value="1"/>
</dbReference>
<gene>
    <name evidence="2" type="ORF">JR347_03555</name>
</gene>
<name>A0A974WN31_9BACT</name>
<protein>
    <submittedName>
        <fullName evidence="2">M1 family metallopeptidase</fullName>
    </submittedName>
</protein>